<proteinExistence type="predicted"/>
<dbReference type="EMBL" id="CP157962">
    <property type="protein sequence ID" value="XBT97328.1"/>
    <property type="molecule type" value="Genomic_DNA"/>
</dbReference>
<keyword evidence="1" id="KW-0614">Plasmid</keyword>
<gene>
    <name evidence="1" type="ORF">ABM479_29070</name>
</gene>
<sequence>MNKANDTLRSSIMDSMVEIRQGDYLSNEDQTALFLNILRLVENENKNNNGKITSDTVALLIDISTALSIIDEEYSDRPTWRH</sequence>
<geneLocation type="plasmid" evidence="1">
    <name>unnamed2</name>
</geneLocation>
<dbReference type="RefSeq" id="WP_349962360.1">
    <property type="nucleotide sequence ID" value="NZ_CP157962.1"/>
</dbReference>
<organism evidence="1">
    <name type="scientific">Rhizobium sp. ZPR3</name>
    <dbReference type="NCBI Taxonomy" id="3158967"/>
    <lineage>
        <taxon>Bacteria</taxon>
        <taxon>Pseudomonadati</taxon>
        <taxon>Pseudomonadota</taxon>
        <taxon>Alphaproteobacteria</taxon>
        <taxon>Hyphomicrobiales</taxon>
        <taxon>Rhizobiaceae</taxon>
        <taxon>Rhizobium/Agrobacterium group</taxon>
        <taxon>Rhizobium</taxon>
    </lineage>
</organism>
<name>A0AAU7S4J8_9HYPH</name>
<protein>
    <submittedName>
        <fullName evidence="1">Uncharacterized protein</fullName>
    </submittedName>
</protein>
<dbReference type="AlphaFoldDB" id="A0AAU7S4J8"/>
<reference evidence="1" key="1">
    <citation type="submission" date="2024-06" db="EMBL/GenBank/DDBJ databases">
        <authorList>
            <person name="Li T."/>
            <person name="Gao R."/>
        </authorList>
    </citation>
    <scope>NUCLEOTIDE SEQUENCE</scope>
    <source>
        <strain evidence="1">ZPR3</strain>
        <plasmid evidence="1">unnamed2</plasmid>
    </source>
</reference>
<evidence type="ECO:0000313" key="1">
    <source>
        <dbReference type="EMBL" id="XBT97328.1"/>
    </source>
</evidence>
<accession>A0AAU7S4J8</accession>